<reference evidence="1 2" key="1">
    <citation type="submission" date="2021-07" db="EMBL/GenBank/DDBJ databases">
        <title>Genome data of Colletotrichum spaethianum.</title>
        <authorList>
            <person name="Utami Y.D."/>
            <person name="Hiruma K."/>
        </authorList>
    </citation>
    <scope>NUCLEOTIDE SEQUENCE [LARGE SCALE GENOMIC DNA]</scope>
    <source>
        <strain evidence="1 2">MAFF 242679</strain>
    </source>
</reference>
<evidence type="ECO:0000313" key="1">
    <source>
        <dbReference type="EMBL" id="GJC85518.1"/>
    </source>
</evidence>
<name>A0AA37GQS8_9PEZI</name>
<organism evidence="1 2">
    <name type="scientific">Colletotrichum liriopes</name>
    <dbReference type="NCBI Taxonomy" id="708192"/>
    <lineage>
        <taxon>Eukaryota</taxon>
        <taxon>Fungi</taxon>
        <taxon>Dikarya</taxon>
        <taxon>Ascomycota</taxon>
        <taxon>Pezizomycotina</taxon>
        <taxon>Sordariomycetes</taxon>
        <taxon>Hypocreomycetidae</taxon>
        <taxon>Glomerellales</taxon>
        <taxon>Glomerellaceae</taxon>
        <taxon>Colletotrichum</taxon>
        <taxon>Colletotrichum spaethianum species complex</taxon>
    </lineage>
</organism>
<evidence type="ECO:0000313" key="2">
    <source>
        <dbReference type="Proteomes" id="UP001055172"/>
    </source>
</evidence>
<comment type="caution">
    <text evidence="1">The sequence shown here is derived from an EMBL/GenBank/DDBJ whole genome shotgun (WGS) entry which is preliminary data.</text>
</comment>
<keyword evidence="2" id="KW-1185">Reference proteome</keyword>
<sequence>MSTSWTCLSSLSLGTNGLLYPAISEALVQAQKLRTTLSAAESVLLIQRLNNEVVQSYSSLLQALDSRRSQIGQAPTTNTGLLGGLLGATSLLRGIFNNLNLSLTRQIALNEQLVKVLDPAYQTPGRAVTEAMQNLMKISISIYQV</sequence>
<dbReference type="AlphaFoldDB" id="A0AA37GQS8"/>
<dbReference type="Proteomes" id="UP001055172">
    <property type="component" value="Unassembled WGS sequence"/>
</dbReference>
<protein>
    <submittedName>
        <fullName evidence="1">Uncharacterized protein</fullName>
    </submittedName>
</protein>
<accession>A0AA37GQS8</accession>
<gene>
    <name evidence="1" type="ORF">ColLi_08356</name>
</gene>
<proteinExistence type="predicted"/>
<dbReference type="EMBL" id="BPPX01000018">
    <property type="protein sequence ID" value="GJC85518.1"/>
    <property type="molecule type" value="Genomic_DNA"/>
</dbReference>